<name>A0A515EIX4_9NIDO</name>
<dbReference type="EMBL" id="MK287895">
    <property type="protein sequence ID" value="QDL52626.1"/>
    <property type="molecule type" value="Genomic_RNA"/>
</dbReference>
<reference evidence="2" key="1">
    <citation type="submission" date="2018-12" db="EMBL/GenBank/DDBJ databases">
        <title>Molecular characterization of HP-PRRSV from field outbreaks in Mizoram, India.</title>
        <authorList>
            <person name="Rajkhowa T.K."/>
            <person name="Ralte L."/>
            <person name="Subbiah M."/>
            <person name="Hauhnar L."/>
        </authorList>
    </citation>
    <scope>NUCLEOTIDE SEQUENCE</scope>
    <source>
        <strain evidence="2">PRRSV/MZ/IND/24-A/18</strain>
    </source>
</reference>
<accession>A0A515EIX4</accession>
<feature type="region of interest" description="Disordered" evidence="1">
    <location>
        <begin position="45"/>
        <end position="78"/>
    </location>
</feature>
<protein>
    <submittedName>
        <fullName evidence="2">Uncharacterized protein</fullName>
    </submittedName>
</protein>
<evidence type="ECO:0000313" key="2">
    <source>
        <dbReference type="EMBL" id="QDL52626.1"/>
    </source>
</evidence>
<organism evidence="2">
    <name type="scientific">Porcine reproductive and respiratory syndrome virus 2</name>
    <dbReference type="NCBI Taxonomy" id="1965067"/>
    <lineage>
        <taxon>Viruses</taxon>
        <taxon>Riboviria</taxon>
        <taxon>Orthornavirae</taxon>
        <taxon>Pisuviricota</taxon>
        <taxon>Pisoniviricetes</taxon>
        <taxon>Nidovirales</taxon>
        <taxon>Arnidovirineae</taxon>
        <taxon>Arteriviridae</taxon>
        <taxon>Variarterivirinae</taxon>
        <taxon>Betaarterivirus</taxon>
        <taxon>Ampobartevirus</taxon>
        <taxon>Betaarterivirus americense</taxon>
    </lineage>
</organism>
<proteinExistence type="predicted"/>
<sequence length="88" mass="9895">MIVLTASVMPYPAPKRPAGFKGLSGCLPGWAKRAHRVIHHEFKRKVASNQRKPKTERSIGIRNHSTTKRVQEATTEENMEECTAISHC</sequence>
<evidence type="ECO:0000256" key="1">
    <source>
        <dbReference type="SAM" id="MobiDB-lite"/>
    </source>
</evidence>